<name>F8FB92_PAEMK</name>
<organism evidence="3 4">
    <name type="scientific">Paenibacillus mucilaginosus (strain KNP414)</name>
    <dbReference type="NCBI Taxonomy" id="1036673"/>
    <lineage>
        <taxon>Bacteria</taxon>
        <taxon>Bacillati</taxon>
        <taxon>Bacillota</taxon>
        <taxon>Bacilli</taxon>
        <taxon>Bacillales</taxon>
        <taxon>Paenibacillaceae</taxon>
        <taxon>Paenibacillus</taxon>
    </lineage>
</organism>
<evidence type="ECO:0000313" key="4">
    <source>
        <dbReference type="Proteomes" id="UP000006620"/>
    </source>
</evidence>
<evidence type="ECO:0000256" key="2">
    <source>
        <dbReference type="SAM" id="SignalP"/>
    </source>
</evidence>
<sequence length="139" mass="15199">MKTSVSTLLLILAAVSLTACGSKGNPGSLELKPGTYPVTSAKYEIPDDHYELTLKNHGEYDIAFADLYIVMDPSRTASTLEITQDSRNILYLSHPRDLVREKEKKEKKSAKAKPAQPASTGSSSSSQSPVKTDKKEEKK</sequence>
<reference evidence="4" key="1">
    <citation type="submission" date="2011-06" db="EMBL/GenBank/DDBJ databases">
        <title>Complete genome sequence of Paenibacillus mucilaginosus KNP414.</title>
        <authorList>
            <person name="Wang J."/>
            <person name="Hu S."/>
            <person name="Hu X."/>
            <person name="Zhang B."/>
            <person name="Dong D."/>
            <person name="Zhang S."/>
            <person name="Zhao K."/>
            <person name="Wu D."/>
        </authorList>
    </citation>
    <scope>NUCLEOTIDE SEQUENCE [LARGE SCALE GENOMIC DNA]</scope>
    <source>
        <strain evidence="4">KNP414</strain>
    </source>
</reference>
<protein>
    <recommendedName>
        <fullName evidence="5">Lipoprotein</fullName>
    </recommendedName>
</protein>
<feature type="compositionally biased region" description="Basic and acidic residues" evidence="1">
    <location>
        <begin position="94"/>
        <end position="106"/>
    </location>
</feature>
<dbReference type="AlphaFoldDB" id="F8FB92"/>
<reference evidence="3 4" key="2">
    <citation type="journal article" date="2013" name="Genome Announc.">
        <title>Genome Sequence of Growth-Improving Paenibacillus mucilaginosus Strain KNP414.</title>
        <authorList>
            <person name="Lu J.J."/>
            <person name="Wang J.F."/>
            <person name="Hu X.F."/>
        </authorList>
    </citation>
    <scope>NUCLEOTIDE SEQUENCE [LARGE SCALE GENOMIC DNA]</scope>
    <source>
        <strain evidence="3 4">KNP414</strain>
    </source>
</reference>
<proteinExistence type="predicted"/>
<dbReference type="HOGENOM" id="CLU_1946662_0_0_9"/>
<dbReference type="PROSITE" id="PS51257">
    <property type="entry name" value="PROKAR_LIPOPROTEIN"/>
    <property type="match status" value="1"/>
</dbReference>
<gene>
    <name evidence="3" type="ordered locus">KNP414_03501</name>
</gene>
<dbReference type="EMBL" id="CP002869">
    <property type="protein sequence ID" value="AEI42059.1"/>
    <property type="molecule type" value="Genomic_DNA"/>
</dbReference>
<evidence type="ECO:0000256" key="1">
    <source>
        <dbReference type="SAM" id="MobiDB-lite"/>
    </source>
</evidence>
<dbReference type="KEGG" id="pms:KNP414_03501"/>
<feature type="signal peptide" evidence="2">
    <location>
        <begin position="1"/>
        <end position="19"/>
    </location>
</feature>
<feature type="region of interest" description="Disordered" evidence="1">
    <location>
        <begin position="93"/>
        <end position="139"/>
    </location>
</feature>
<dbReference type="PATRIC" id="fig|1036673.3.peg.3222"/>
<accession>F8FB92</accession>
<dbReference type="RefSeq" id="WP_013917216.1">
    <property type="nucleotide sequence ID" value="NC_015690.1"/>
</dbReference>
<dbReference type="Proteomes" id="UP000006620">
    <property type="component" value="Chromosome"/>
</dbReference>
<keyword evidence="2" id="KW-0732">Signal</keyword>
<evidence type="ECO:0008006" key="5">
    <source>
        <dbReference type="Google" id="ProtNLM"/>
    </source>
</evidence>
<evidence type="ECO:0000313" key="3">
    <source>
        <dbReference type="EMBL" id="AEI42059.1"/>
    </source>
</evidence>
<feature type="chain" id="PRO_5039310734" description="Lipoprotein" evidence="2">
    <location>
        <begin position="20"/>
        <end position="139"/>
    </location>
</feature>
<feature type="compositionally biased region" description="Low complexity" evidence="1">
    <location>
        <begin position="112"/>
        <end position="128"/>
    </location>
</feature>